<protein>
    <recommendedName>
        <fullName evidence="3">RING-type domain-containing protein</fullName>
    </recommendedName>
</protein>
<evidence type="ECO:0000259" key="3">
    <source>
        <dbReference type="PROSITE" id="PS50089"/>
    </source>
</evidence>
<dbReference type="AlphaFoldDB" id="A0A448YVK6"/>
<name>A0A448YVK6_9STRA</name>
<keyword evidence="2" id="KW-0472">Membrane</keyword>
<sequence length="381" mass="42008">MNQSSILSNSTASLVNSTALKISSSSNSTASFIDETVAPSAQTSPPTTIPEPDYVFCHRNCHMRFQELLFVTGLFLLPLLIWCYFAEHRSRNEEDVRESETYEEPSLHATLAGMTREEKREYYSELFQRNGNELVLSKDQIVTVEDLDGNHEEGDDPSLYLSLENPSGFASNAASTRTRRSSFLVFETSDNCGTDRPSLDGISTTTTTTDVRGTCIICFEDFEAGDTIVRSMDTRSCKHVYHKSCMVDYLSLQKTPKPGMRGSKDEYHPSCPTCRQQFCKLLPPAAKTREQRDNDTGAIDADAVDLEGGVASAATISTRVSRTTRGMEAQRHESGALTPVVPMIAGVREQDLVMSTNAVSSPPPATSRRSSSAIFYDIEVV</sequence>
<proteinExistence type="predicted"/>
<dbReference type="InterPro" id="IPR013083">
    <property type="entry name" value="Znf_RING/FYVE/PHD"/>
</dbReference>
<dbReference type="SMART" id="SM00184">
    <property type="entry name" value="RING"/>
    <property type="match status" value="1"/>
</dbReference>
<dbReference type="Proteomes" id="UP000291116">
    <property type="component" value="Unassembled WGS sequence"/>
</dbReference>
<keyword evidence="1" id="KW-0862">Zinc</keyword>
<dbReference type="InterPro" id="IPR051826">
    <property type="entry name" value="E3_ubiquitin-ligase_domain"/>
</dbReference>
<gene>
    <name evidence="4" type="ORF">PSNMU_V1.4_AUG-EV-PASAV3_0004790</name>
</gene>
<feature type="domain" description="RING-type" evidence="3">
    <location>
        <begin position="215"/>
        <end position="275"/>
    </location>
</feature>
<dbReference type="Gene3D" id="3.30.40.10">
    <property type="entry name" value="Zinc/RING finger domain, C3HC4 (zinc finger)"/>
    <property type="match status" value="1"/>
</dbReference>
<keyword evidence="5" id="KW-1185">Reference proteome</keyword>
<dbReference type="EMBL" id="CAACVS010000009">
    <property type="protein sequence ID" value="VEU33789.1"/>
    <property type="molecule type" value="Genomic_DNA"/>
</dbReference>
<accession>A0A448YVK6</accession>
<dbReference type="GO" id="GO:0008270">
    <property type="term" value="F:zinc ion binding"/>
    <property type="evidence" value="ECO:0007669"/>
    <property type="project" value="UniProtKB-KW"/>
</dbReference>
<dbReference type="GO" id="GO:0061630">
    <property type="term" value="F:ubiquitin protein ligase activity"/>
    <property type="evidence" value="ECO:0007669"/>
    <property type="project" value="TreeGrafter"/>
</dbReference>
<keyword evidence="2" id="KW-0812">Transmembrane</keyword>
<keyword evidence="1" id="KW-0479">Metal-binding</keyword>
<evidence type="ECO:0000313" key="4">
    <source>
        <dbReference type="EMBL" id="VEU33789.1"/>
    </source>
</evidence>
<dbReference type="PANTHER" id="PTHR22765">
    <property type="entry name" value="RING FINGER AND PROTEASE ASSOCIATED DOMAIN-CONTAINING"/>
    <property type="match status" value="1"/>
</dbReference>
<evidence type="ECO:0000256" key="1">
    <source>
        <dbReference type="PROSITE-ProRule" id="PRU00175"/>
    </source>
</evidence>
<evidence type="ECO:0000256" key="2">
    <source>
        <dbReference type="SAM" id="Phobius"/>
    </source>
</evidence>
<dbReference type="PANTHER" id="PTHR22765:SF434">
    <property type="entry name" value="GB|AAD18119.1-RELATED"/>
    <property type="match status" value="1"/>
</dbReference>
<dbReference type="InterPro" id="IPR001841">
    <property type="entry name" value="Znf_RING"/>
</dbReference>
<dbReference type="GO" id="GO:0006511">
    <property type="term" value="P:ubiquitin-dependent protein catabolic process"/>
    <property type="evidence" value="ECO:0007669"/>
    <property type="project" value="TreeGrafter"/>
</dbReference>
<dbReference type="OrthoDB" id="48902at2759"/>
<evidence type="ECO:0000313" key="5">
    <source>
        <dbReference type="Proteomes" id="UP000291116"/>
    </source>
</evidence>
<dbReference type="Pfam" id="PF13639">
    <property type="entry name" value="zf-RING_2"/>
    <property type="match status" value="1"/>
</dbReference>
<keyword evidence="2" id="KW-1133">Transmembrane helix</keyword>
<keyword evidence="1" id="KW-0863">Zinc-finger</keyword>
<dbReference type="SUPFAM" id="SSF57850">
    <property type="entry name" value="RING/U-box"/>
    <property type="match status" value="1"/>
</dbReference>
<reference evidence="4 5" key="1">
    <citation type="submission" date="2019-01" db="EMBL/GenBank/DDBJ databases">
        <authorList>
            <person name="Ferrante I. M."/>
        </authorList>
    </citation>
    <scope>NUCLEOTIDE SEQUENCE [LARGE SCALE GENOMIC DNA]</scope>
    <source>
        <strain evidence="4 5">B856</strain>
    </source>
</reference>
<dbReference type="PROSITE" id="PS50089">
    <property type="entry name" value="ZF_RING_2"/>
    <property type="match status" value="1"/>
</dbReference>
<organism evidence="4 5">
    <name type="scientific">Pseudo-nitzschia multistriata</name>
    <dbReference type="NCBI Taxonomy" id="183589"/>
    <lineage>
        <taxon>Eukaryota</taxon>
        <taxon>Sar</taxon>
        <taxon>Stramenopiles</taxon>
        <taxon>Ochrophyta</taxon>
        <taxon>Bacillariophyta</taxon>
        <taxon>Bacillariophyceae</taxon>
        <taxon>Bacillariophycidae</taxon>
        <taxon>Bacillariales</taxon>
        <taxon>Bacillariaceae</taxon>
        <taxon>Pseudo-nitzschia</taxon>
    </lineage>
</organism>
<feature type="transmembrane region" description="Helical" evidence="2">
    <location>
        <begin position="68"/>
        <end position="87"/>
    </location>
</feature>